<dbReference type="Proteomes" id="UP000427769">
    <property type="component" value="Chromosome"/>
</dbReference>
<evidence type="ECO:0000256" key="7">
    <source>
        <dbReference type="RuleBase" id="RU362065"/>
    </source>
</evidence>
<protein>
    <recommendedName>
        <fullName evidence="4 7">Flagellar hook-associated protein 1</fullName>
        <shortName evidence="7">HAP1</shortName>
    </recommendedName>
</protein>
<evidence type="ECO:0000313" key="12">
    <source>
        <dbReference type="EMBL" id="BBO73692.1"/>
    </source>
</evidence>
<dbReference type="AlphaFoldDB" id="A0A5K7YV91"/>
<dbReference type="SUPFAM" id="SSF64518">
    <property type="entry name" value="Phase 1 flagellin"/>
    <property type="match status" value="1"/>
</dbReference>
<evidence type="ECO:0000313" key="13">
    <source>
        <dbReference type="Proteomes" id="UP000427769"/>
    </source>
</evidence>
<dbReference type="OrthoDB" id="9802553at2"/>
<dbReference type="GO" id="GO:0005576">
    <property type="term" value="C:extracellular region"/>
    <property type="evidence" value="ECO:0007669"/>
    <property type="project" value="UniProtKB-SubCell"/>
</dbReference>
<dbReference type="GO" id="GO:0044780">
    <property type="term" value="P:bacterial-type flagellum assembly"/>
    <property type="evidence" value="ECO:0007669"/>
    <property type="project" value="InterPro"/>
</dbReference>
<dbReference type="InterPro" id="IPR019776">
    <property type="entry name" value="Flagellar_basal_body_rod_CS"/>
</dbReference>
<dbReference type="Pfam" id="PF06429">
    <property type="entry name" value="Flg_bbr_C"/>
    <property type="match status" value="1"/>
</dbReference>
<dbReference type="InterPro" id="IPR010930">
    <property type="entry name" value="Flg_bb/hook_C_dom"/>
</dbReference>
<evidence type="ECO:0000256" key="1">
    <source>
        <dbReference type="ARBA" id="ARBA00004365"/>
    </source>
</evidence>
<evidence type="ECO:0000259" key="9">
    <source>
        <dbReference type="Pfam" id="PF00460"/>
    </source>
</evidence>
<feature type="domain" description="Flagellar basal body rod protein N-terminal" evidence="9">
    <location>
        <begin position="9"/>
        <end position="38"/>
    </location>
</feature>
<evidence type="ECO:0000256" key="2">
    <source>
        <dbReference type="ARBA" id="ARBA00004613"/>
    </source>
</evidence>
<dbReference type="Pfam" id="PF00460">
    <property type="entry name" value="Flg_bb_rod"/>
    <property type="match status" value="1"/>
</dbReference>
<dbReference type="PANTHER" id="PTHR30033:SF1">
    <property type="entry name" value="FLAGELLAR HOOK-ASSOCIATED PROTEIN 1"/>
    <property type="match status" value="1"/>
</dbReference>
<feature type="domain" description="Flagellar basal-body/hook protein C-terminal" evidence="10">
    <location>
        <begin position="427"/>
        <end position="467"/>
    </location>
</feature>
<comment type="subcellular location">
    <subcellularLocation>
        <location evidence="1 7">Bacterial flagellum</location>
    </subcellularLocation>
    <subcellularLocation>
        <location evidence="2 7">Secreted</location>
    </subcellularLocation>
</comment>
<dbReference type="InterPro" id="IPR053927">
    <property type="entry name" value="FlgK_helical"/>
</dbReference>
<evidence type="ECO:0000256" key="4">
    <source>
        <dbReference type="ARBA" id="ARBA00016244"/>
    </source>
</evidence>
<reference evidence="12 13" key="1">
    <citation type="submission" date="2019-11" db="EMBL/GenBank/DDBJ databases">
        <title>Comparative genomics of hydrocarbon-degrading Desulfosarcina strains.</title>
        <authorList>
            <person name="Watanabe M."/>
            <person name="Kojima H."/>
            <person name="Fukui M."/>
        </authorList>
    </citation>
    <scope>NUCLEOTIDE SEQUENCE [LARGE SCALE GENOMIC DNA]</scope>
    <source>
        <strain evidence="12 13">PP31</strain>
    </source>
</reference>
<sequence length="468" mass="50763">MANIIYGMFNVARTALITQQKAIDVTANNIANVNTEGYSRQRVTLEQNEPVYYEGGTLGTGVQANRVIQRIYDRFVNQQLAESESDLGRWDAQLETLEKAELMFDETSGYGLNDALSEFWNSWQELSNNPDGYTERATLIADTQNLTDVFNHLSADLTQVQSDSDASIAEAVEEINTLASEIADLNLKIAEVEAGGLHSANDFRDQRELKLQELSALIDVDSFEDADGYLTITTANGNTLVDRTNSWELTTHTVDGFEDVYWVSGTGTEENITEAIDNGKLKGWIEARDTIIPGYLEDLDDLAAGIISAVNGLHAAGTDLTGTTGTASGLNFFTGADASDIEINTNIADDPNLIAAASTSEAIPGGSENAVAIAELQNDMLMGGGTATFDDFYNSLASNVGNDVYQAEVNSDHQTTVNQQLATYQQEVSGVSLDEEMVDLIQFQSAYEAAAKLVTTVDEMLEKLINMV</sequence>
<keyword evidence="12" id="KW-0969">Cilium</keyword>
<gene>
    <name evidence="7 12" type="primary">flgK</name>
    <name evidence="12" type="ORF">DSCW_11090</name>
</gene>
<evidence type="ECO:0000256" key="8">
    <source>
        <dbReference type="SAM" id="Coils"/>
    </source>
</evidence>
<accession>A0A5K7YV91</accession>
<dbReference type="InterPro" id="IPR002371">
    <property type="entry name" value="FlgK"/>
</dbReference>
<organism evidence="12 13">
    <name type="scientific">Desulfosarcina widdelii</name>
    <dbReference type="NCBI Taxonomy" id="947919"/>
    <lineage>
        <taxon>Bacteria</taxon>
        <taxon>Pseudomonadati</taxon>
        <taxon>Thermodesulfobacteriota</taxon>
        <taxon>Desulfobacteria</taxon>
        <taxon>Desulfobacterales</taxon>
        <taxon>Desulfosarcinaceae</taxon>
        <taxon>Desulfosarcina</taxon>
    </lineage>
</organism>
<comment type="similarity">
    <text evidence="3 7">Belongs to the flagella basal body rod proteins family.</text>
</comment>
<dbReference type="KEGG" id="dwd:DSCW_11090"/>
<dbReference type="NCBIfam" id="TIGR02492">
    <property type="entry name" value="flgK_ends"/>
    <property type="match status" value="1"/>
</dbReference>
<proteinExistence type="inferred from homology"/>
<feature type="domain" description="Flagellar hook-associated protein FlgK helical" evidence="11">
    <location>
        <begin position="98"/>
        <end position="326"/>
    </location>
</feature>
<keyword evidence="13" id="KW-1185">Reference proteome</keyword>
<evidence type="ECO:0000256" key="6">
    <source>
        <dbReference type="ARBA" id="ARBA00023143"/>
    </source>
</evidence>
<keyword evidence="6 7" id="KW-0975">Bacterial flagellum</keyword>
<name>A0A5K7YV91_9BACT</name>
<keyword evidence="12" id="KW-0282">Flagellum</keyword>
<dbReference type="PRINTS" id="PR01005">
    <property type="entry name" value="FLGHOOKAP1"/>
</dbReference>
<dbReference type="RefSeq" id="WP_155302775.1">
    <property type="nucleotide sequence ID" value="NZ_AP021875.1"/>
</dbReference>
<keyword evidence="12" id="KW-0966">Cell projection</keyword>
<evidence type="ECO:0000259" key="10">
    <source>
        <dbReference type="Pfam" id="PF06429"/>
    </source>
</evidence>
<dbReference type="Pfam" id="PF22638">
    <property type="entry name" value="FlgK_D1"/>
    <property type="match status" value="1"/>
</dbReference>
<feature type="coiled-coil region" evidence="8">
    <location>
        <begin position="168"/>
        <end position="195"/>
    </location>
</feature>
<dbReference type="GO" id="GO:0005198">
    <property type="term" value="F:structural molecule activity"/>
    <property type="evidence" value="ECO:0007669"/>
    <property type="project" value="UniProtKB-UniRule"/>
</dbReference>
<dbReference type="PANTHER" id="PTHR30033">
    <property type="entry name" value="FLAGELLAR HOOK-ASSOCIATED PROTEIN 1"/>
    <property type="match status" value="1"/>
</dbReference>
<dbReference type="InterPro" id="IPR001444">
    <property type="entry name" value="Flag_bb_rod_N"/>
</dbReference>
<dbReference type="PROSITE" id="PS00588">
    <property type="entry name" value="FLAGELLA_BB_ROD"/>
    <property type="match status" value="1"/>
</dbReference>
<keyword evidence="5 7" id="KW-0964">Secreted</keyword>
<evidence type="ECO:0000259" key="11">
    <source>
        <dbReference type="Pfam" id="PF22638"/>
    </source>
</evidence>
<keyword evidence="8" id="KW-0175">Coiled coil</keyword>
<dbReference type="EMBL" id="AP021875">
    <property type="protein sequence ID" value="BBO73692.1"/>
    <property type="molecule type" value="Genomic_DNA"/>
</dbReference>
<dbReference type="GO" id="GO:0009424">
    <property type="term" value="C:bacterial-type flagellum hook"/>
    <property type="evidence" value="ECO:0007669"/>
    <property type="project" value="UniProtKB-UniRule"/>
</dbReference>
<evidence type="ECO:0000256" key="5">
    <source>
        <dbReference type="ARBA" id="ARBA00022525"/>
    </source>
</evidence>
<evidence type="ECO:0000256" key="3">
    <source>
        <dbReference type="ARBA" id="ARBA00009677"/>
    </source>
</evidence>